<keyword evidence="4" id="KW-0663">Pyridoxal phosphate</keyword>
<dbReference type="GO" id="GO:0016831">
    <property type="term" value="F:carboxy-lyase activity"/>
    <property type="evidence" value="ECO:0007669"/>
    <property type="project" value="UniProtKB-KW"/>
</dbReference>
<dbReference type="Pfam" id="PF01276">
    <property type="entry name" value="OKR_DC_1"/>
    <property type="match status" value="1"/>
</dbReference>
<dbReference type="Pfam" id="PF03711">
    <property type="entry name" value="OKR_DC_1_C"/>
    <property type="match status" value="1"/>
</dbReference>
<dbReference type="SUPFAM" id="SSF53383">
    <property type="entry name" value="PLP-dependent transferases"/>
    <property type="match status" value="1"/>
</dbReference>
<dbReference type="InterPro" id="IPR052357">
    <property type="entry name" value="Orn_Lys_Arg_decarboxylase-I"/>
</dbReference>
<evidence type="ECO:0000313" key="8">
    <source>
        <dbReference type="EMBL" id="SHI16129.1"/>
    </source>
</evidence>
<accession>A0A1M5YVX3</accession>
<dbReference type="Proteomes" id="UP000183995">
    <property type="component" value="Unassembled WGS sequence"/>
</dbReference>
<keyword evidence="3" id="KW-0210">Decarboxylase</keyword>
<dbReference type="InterPro" id="IPR000310">
    <property type="entry name" value="Orn/Lys/Arg_deCO2ase_major_dom"/>
</dbReference>
<evidence type="ECO:0000259" key="7">
    <source>
        <dbReference type="Pfam" id="PF03711"/>
    </source>
</evidence>
<dbReference type="Gene3D" id="3.90.100.10">
    <property type="entry name" value="Orn/Lys/Arg decarboxylase, C-terminal domain"/>
    <property type="match status" value="1"/>
</dbReference>
<dbReference type="InterPro" id="IPR008286">
    <property type="entry name" value="Prn/Lys/Arg_de-COase_C"/>
</dbReference>
<dbReference type="InterPro" id="IPR015421">
    <property type="entry name" value="PyrdxlP-dep_Trfase_major"/>
</dbReference>
<feature type="domain" description="Orn/Lys/Arg decarboxylase C-terminal" evidence="7">
    <location>
        <begin position="389"/>
        <end position="453"/>
    </location>
</feature>
<organism evidence="8 9">
    <name type="scientific">Sporobacter termitidis DSM 10068</name>
    <dbReference type="NCBI Taxonomy" id="1123282"/>
    <lineage>
        <taxon>Bacteria</taxon>
        <taxon>Bacillati</taxon>
        <taxon>Bacillota</taxon>
        <taxon>Clostridia</taxon>
        <taxon>Eubacteriales</taxon>
        <taxon>Oscillospiraceae</taxon>
        <taxon>Sporobacter</taxon>
    </lineage>
</organism>
<comment type="cofactor">
    <cofactor evidence="1">
        <name>pyridoxal 5'-phosphate</name>
        <dbReference type="ChEBI" id="CHEBI:597326"/>
    </cofactor>
</comment>
<keyword evidence="5" id="KW-0456">Lyase</keyword>
<evidence type="ECO:0000256" key="1">
    <source>
        <dbReference type="ARBA" id="ARBA00001933"/>
    </source>
</evidence>
<feature type="domain" description="Orn/Lys/Arg decarboxylases family 1 pyridoxal-P attachment site" evidence="6">
    <location>
        <begin position="4"/>
        <end position="271"/>
    </location>
</feature>
<sequence>MLIDRLVDYNKSGVLPMHMPGHKRNAALLGDALPYGIDITEIDGFDDLHDAHGVLKDTADLAACLYGCQRAFPLVNGATGGILAAVYAVCRPGDTVILARNCHKSVYNAVLTSGLRPVYLLPEADALSGVAGSVTPESVARAIEANPGAKLVVVTSPTYEGVVSDIKGVCGATHRHGIPVLVDAAHGAHLGFSEAFPPDAARCGADIVVTSLHKTLPALTQCALALLNPGRVDEGRFRAALSIFQTSSPSYVLLASIDTCLRLLSDDGARLFAAYAGNLAAFDGRAAALKRLRVLCHGADSLPAHPGFFGFDPGKLVVETRGTALTGPALLALLRSKYKIELEMAYTDYAVAMTSLCDGPDAFRRLSDALCQIDRDAGSPAGAERPRPTLKALPHQAMTPYEAAALAGESRPLTQAEGFIALEYAWAYPPGIPFLVPGEVIGGGTLALIRELQAAGLQLKSTTGALPSGIYCAAPARTYL</sequence>
<evidence type="ECO:0000256" key="2">
    <source>
        <dbReference type="ARBA" id="ARBA00010671"/>
    </source>
</evidence>
<evidence type="ECO:0000256" key="4">
    <source>
        <dbReference type="ARBA" id="ARBA00022898"/>
    </source>
</evidence>
<dbReference type="AlphaFoldDB" id="A0A1M5YVX3"/>
<proteinExistence type="inferred from homology"/>
<dbReference type="PANTHER" id="PTHR43277:SF4">
    <property type="entry name" value="ARGININE DECARBOXYLASE"/>
    <property type="match status" value="1"/>
</dbReference>
<dbReference type="PANTHER" id="PTHR43277">
    <property type="entry name" value="ARGININE DECARBOXYLASE"/>
    <property type="match status" value="1"/>
</dbReference>
<name>A0A1M5YVX3_9FIRM</name>
<comment type="similarity">
    <text evidence="2">Belongs to the Orn/Lys/Arg decarboxylase class-I family.</text>
</comment>
<evidence type="ECO:0000259" key="6">
    <source>
        <dbReference type="Pfam" id="PF01276"/>
    </source>
</evidence>
<evidence type="ECO:0000256" key="3">
    <source>
        <dbReference type="ARBA" id="ARBA00022793"/>
    </source>
</evidence>
<dbReference type="OrthoDB" id="9815233at2"/>
<protein>
    <submittedName>
        <fullName evidence="8">Arginine/lysine/ornithine decarboxylase</fullName>
    </submittedName>
</protein>
<dbReference type="EMBL" id="FQXV01000011">
    <property type="protein sequence ID" value="SHI16129.1"/>
    <property type="molecule type" value="Genomic_DNA"/>
</dbReference>
<dbReference type="STRING" id="1123282.SAMN02745823_02893"/>
<keyword evidence="9" id="KW-1185">Reference proteome</keyword>
<gene>
    <name evidence="8" type="ORF">SAMN02745823_02893</name>
</gene>
<dbReference type="InterPro" id="IPR015424">
    <property type="entry name" value="PyrdxlP-dep_Trfase"/>
</dbReference>
<evidence type="ECO:0000313" key="9">
    <source>
        <dbReference type="Proteomes" id="UP000183995"/>
    </source>
</evidence>
<evidence type="ECO:0000256" key="5">
    <source>
        <dbReference type="ARBA" id="ARBA00023239"/>
    </source>
</evidence>
<dbReference type="Gene3D" id="3.40.640.10">
    <property type="entry name" value="Type I PLP-dependent aspartate aminotransferase-like (Major domain)"/>
    <property type="match status" value="1"/>
</dbReference>
<reference evidence="8 9" key="1">
    <citation type="submission" date="2016-11" db="EMBL/GenBank/DDBJ databases">
        <authorList>
            <person name="Jaros S."/>
            <person name="Januszkiewicz K."/>
            <person name="Wedrychowicz H."/>
        </authorList>
    </citation>
    <scope>NUCLEOTIDE SEQUENCE [LARGE SCALE GENOMIC DNA]</scope>
    <source>
        <strain evidence="8 9">DSM 10068</strain>
    </source>
</reference>
<dbReference type="RefSeq" id="WP_073080399.1">
    <property type="nucleotide sequence ID" value="NZ_FQXV01000011.1"/>
</dbReference>